<dbReference type="PANTHER" id="PTHR33237">
    <property type="entry name" value="F2P16.13 PROTEIN-RELATED"/>
    <property type="match status" value="1"/>
</dbReference>
<keyword evidence="2" id="KW-1185">Reference proteome</keyword>
<name>A0ABD1TBN5_9LAMI</name>
<dbReference type="PANTHER" id="PTHR33237:SF46">
    <property type="entry name" value="OS01G0606100 PROTEIN"/>
    <property type="match status" value="1"/>
</dbReference>
<protein>
    <submittedName>
        <fullName evidence="1">Uncharacterized protein</fullName>
    </submittedName>
</protein>
<evidence type="ECO:0000313" key="1">
    <source>
        <dbReference type="EMBL" id="KAL2509975.1"/>
    </source>
</evidence>
<comment type="caution">
    <text evidence="1">The sequence shown here is derived from an EMBL/GenBank/DDBJ whole genome shotgun (WGS) entry which is preliminary data.</text>
</comment>
<evidence type="ECO:0000313" key="2">
    <source>
        <dbReference type="Proteomes" id="UP001604277"/>
    </source>
</evidence>
<gene>
    <name evidence="1" type="ORF">Fot_33622</name>
</gene>
<dbReference type="EMBL" id="JBFOLJ010000009">
    <property type="protein sequence ID" value="KAL2509975.1"/>
    <property type="molecule type" value="Genomic_DNA"/>
</dbReference>
<reference evidence="2" key="1">
    <citation type="submission" date="2024-07" db="EMBL/GenBank/DDBJ databases">
        <title>Two chromosome-level genome assemblies of Korean endemic species Abeliophyllum distichum and Forsythia ovata (Oleaceae).</title>
        <authorList>
            <person name="Jang H."/>
        </authorList>
    </citation>
    <scope>NUCLEOTIDE SEQUENCE [LARGE SCALE GENOMIC DNA]</scope>
</reference>
<proteinExistence type="predicted"/>
<organism evidence="1 2">
    <name type="scientific">Forsythia ovata</name>
    <dbReference type="NCBI Taxonomy" id="205694"/>
    <lineage>
        <taxon>Eukaryota</taxon>
        <taxon>Viridiplantae</taxon>
        <taxon>Streptophyta</taxon>
        <taxon>Embryophyta</taxon>
        <taxon>Tracheophyta</taxon>
        <taxon>Spermatophyta</taxon>
        <taxon>Magnoliopsida</taxon>
        <taxon>eudicotyledons</taxon>
        <taxon>Gunneridae</taxon>
        <taxon>Pentapetalae</taxon>
        <taxon>asterids</taxon>
        <taxon>lamiids</taxon>
        <taxon>Lamiales</taxon>
        <taxon>Oleaceae</taxon>
        <taxon>Forsythieae</taxon>
        <taxon>Forsythia</taxon>
    </lineage>
</organism>
<dbReference type="Proteomes" id="UP001604277">
    <property type="component" value="Unassembled WGS sequence"/>
</dbReference>
<accession>A0ABD1TBN5</accession>
<dbReference type="AlphaFoldDB" id="A0ABD1TBN5"/>
<sequence length="153" mass="16746">MVRLAHLCTPDRTAASGGGSSFKKPIITVIQPITSFWSLCTKHASRAAKKLASGSPKYPLTKPKQLLMTVSNKAMKFRRNKGSGEKFGGDDDDSSFGDEGLWQRNILMGDKCEPLDFSGVIYYDNSGNRLPEAPGKSPRASLLPRYAYVSTEK</sequence>